<evidence type="ECO:0000256" key="6">
    <source>
        <dbReference type="ARBA" id="ARBA00023136"/>
    </source>
</evidence>
<reference evidence="8 9" key="1">
    <citation type="submission" date="2021-05" db="EMBL/GenBank/DDBJ databases">
        <title>A Polyphasic approach of four new species of the genus Ohtaekwangia: Ohtaekwangia histidinii sp. nov., Ohtaekwangia cretensis sp. nov., Ohtaekwangia indiensis sp. nov., Ohtaekwangia reichenbachii sp. nov. from diverse environment.</title>
        <authorList>
            <person name="Octaviana S."/>
        </authorList>
    </citation>
    <scope>NUCLEOTIDE SEQUENCE [LARGE SCALE GENOMIC DNA]</scope>
    <source>
        <strain evidence="8 9">PWU5</strain>
    </source>
</reference>
<dbReference type="Gene3D" id="1.20.1600.10">
    <property type="entry name" value="Outer membrane efflux proteins (OEP)"/>
    <property type="match status" value="1"/>
</dbReference>
<dbReference type="RefSeq" id="WP_254087282.1">
    <property type="nucleotide sequence ID" value="NZ_JAHESE010000039.1"/>
</dbReference>
<keyword evidence="6" id="KW-0472">Membrane</keyword>
<dbReference type="GO" id="GO:0009279">
    <property type="term" value="C:cell outer membrane"/>
    <property type="evidence" value="ECO:0007669"/>
    <property type="project" value="UniProtKB-SubCell"/>
</dbReference>
<evidence type="ECO:0000256" key="4">
    <source>
        <dbReference type="ARBA" id="ARBA00022452"/>
    </source>
</evidence>
<evidence type="ECO:0000256" key="2">
    <source>
        <dbReference type="ARBA" id="ARBA00007613"/>
    </source>
</evidence>
<dbReference type="SUPFAM" id="SSF56954">
    <property type="entry name" value="Outer membrane efflux proteins (OEP)"/>
    <property type="match status" value="1"/>
</dbReference>
<dbReference type="GO" id="GO:1990281">
    <property type="term" value="C:efflux pump complex"/>
    <property type="evidence" value="ECO:0007669"/>
    <property type="project" value="TreeGrafter"/>
</dbReference>
<evidence type="ECO:0000256" key="1">
    <source>
        <dbReference type="ARBA" id="ARBA00004442"/>
    </source>
</evidence>
<dbReference type="GO" id="GO:0015562">
    <property type="term" value="F:efflux transmembrane transporter activity"/>
    <property type="evidence" value="ECO:0007669"/>
    <property type="project" value="InterPro"/>
</dbReference>
<dbReference type="InterPro" id="IPR003423">
    <property type="entry name" value="OMP_efflux"/>
</dbReference>
<evidence type="ECO:0000256" key="3">
    <source>
        <dbReference type="ARBA" id="ARBA00022448"/>
    </source>
</evidence>
<comment type="subcellular location">
    <subcellularLocation>
        <location evidence="1">Cell outer membrane</location>
    </subcellularLocation>
</comment>
<dbReference type="EMBL" id="JAHESE010000039">
    <property type="protein sequence ID" value="MBT1711711.1"/>
    <property type="molecule type" value="Genomic_DNA"/>
</dbReference>
<keyword evidence="9" id="KW-1185">Reference proteome</keyword>
<dbReference type="GO" id="GO:0015288">
    <property type="term" value="F:porin activity"/>
    <property type="evidence" value="ECO:0007669"/>
    <property type="project" value="TreeGrafter"/>
</dbReference>
<dbReference type="PANTHER" id="PTHR30026:SF20">
    <property type="entry name" value="OUTER MEMBRANE PROTEIN TOLC"/>
    <property type="match status" value="1"/>
</dbReference>
<keyword evidence="3" id="KW-0813">Transport</keyword>
<dbReference type="PANTHER" id="PTHR30026">
    <property type="entry name" value="OUTER MEMBRANE PROTEIN TOLC"/>
    <property type="match status" value="1"/>
</dbReference>
<dbReference type="AlphaFoldDB" id="A0AAP2E285"/>
<dbReference type="Pfam" id="PF02321">
    <property type="entry name" value="OEP"/>
    <property type="match status" value="1"/>
</dbReference>
<keyword evidence="5" id="KW-0812">Transmembrane</keyword>
<comment type="similarity">
    <text evidence="2">Belongs to the outer membrane factor (OMF) (TC 1.B.17) family.</text>
</comment>
<evidence type="ECO:0000313" key="9">
    <source>
        <dbReference type="Proteomes" id="UP001319080"/>
    </source>
</evidence>
<organism evidence="8 9">
    <name type="scientific">Dawidia cretensis</name>
    <dbReference type="NCBI Taxonomy" id="2782350"/>
    <lineage>
        <taxon>Bacteria</taxon>
        <taxon>Pseudomonadati</taxon>
        <taxon>Bacteroidota</taxon>
        <taxon>Cytophagia</taxon>
        <taxon>Cytophagales</taxon>
        <taxon>Chryseotaleaceae</taxon>
        <taxon>Dawidia</taxon>
    </lineage>
</organism>
<accession>A0AAP2E285</accession>
<evidence type="ECO:0000256" key="7">
    <source>
        <dbReference type="ARBA" id="ARBA00023237"/>
    </source>
</evidence>
<evidence type="ECO:0000256" key="5">
    <source>
        <dbReference type="ARBA" id="ARBA00022692"/>
    </source>
</evidence>
<proteinExistence type="inferred from homology"/>
<evidence type="ECO:0000313" key="8">
    <source>
        <dbReference type="EMBL" id="MBT1711711.1"/>
    </source>
</evidence>
<keyword evidence="4" id="KW-1134">Transmembrane beta strand</keyword>
<dbReference type="Proteomes" id="UP001319080">
    <property type="component" value="Unassembled WGS sequence"/>
</dbReference>
<protein>
    <submittedName>
        <fullName evidence="8">TolC family protein</fullName>
    </submittedName>
</protein>
<comment type="caution">
    <text evidence="8">The sequence shown here is derived from an EMBL/GenBank/DDBJ whole genome shotgun (WGS) entry which is preliminary data.</text>
</comment>
<name>A0AAP2E285_9BACT</name>
<keyword evidence="7" id="KW-0998">Cell outer membrane</keyword>
<sequence>MENCFNVNPGASLSPRPGGGDLCLPQWESSDSRRAFRLVLCLIAALLITTAQAQVMSLDSVLSHVSRHPMLQEYDHNAQAMQAYSEGATAWMAPMVGVGTFMTPYPGTKVDEMMGDRDKGSIMISVEQTIPNTARLNAKKDYLAARATIEQHGRANQFNALRAEARELYYSWIVDEKKIAVLQENEQILKLLLKLARIRYPYNQGSLGAIYEAESKYQEVQNQLLTTQGDIAEKSYRLKALMNLPATAPLAVDTTLTIAFTPASTPDTTVLSAQRNDLRQLNSSIEAIRLNQRYQRLQARPDFKLRFDHMEPLGRDMPRQFTAMAMVSIPIAPWSSRMYTAEARGMQYEIQALQRSREARLLDARGMLGGLGARLTNLQQQRERYRTRILPALRHNYDTRMLAYEENLEQLPMVVDSWEAWNMARLEYLEKTAEYYSLLVRYEKELDQ</sequence>
<gene>
    <name evidence="8" type="ORF">KK062_25950</name>
</gene>
<dbReference type="InterPro" id="IPR051906">
    <property type="entry name" value="TolC-like"/>
</dbReference>